<dbReference type="Pfam" id="PF24897">
    <property type="entry name" value="DUF7744"/>
    <property type="match status" value="1"/>
</dbReference>
<dbReference type="RefSeq" id="WP_085543648.1">
    <property type="nucleotide sequence ID" value="NZ_FXBB01000002.1"/>
</dbReference>
<dbReference type="InterPro" id="IPR007555">
    <property type="entry name" value="DUF499"/>
</dbReference>
<dbReference type="STRING" id="561720.SAMN06275492_10222"/>
<reference evidence="3" key="1">
    <citation type="submission" date="2017-04" db="EMBL/GenBank/DDBJ databases">
        <authorList>
            <person name="Varghese N."/>
            <person name="Submissions S."/>
        </authorList>
    </citation>
    <scope>NUCLEOTIDE SEQUENCE [LARGE SCALE GENOMIC DNA]</scope>
    <source>
        <strain evidence="3">USBA 82</strain>
    </source>
</reference>
<protein>
    <submittedName>
        <fullName evidence="2">Predicted ATPase, AAA+ superfamily</fullName>
    </submittedName>
</protein>
<evidence type="ECO:0000313" key="3">
    <source>
        <dbReference type="Proteomes" id="UP000193355"/>
    </source>
</evidence>
<dbReference type="AlphaFoldDB" id="A0A1X7IGW9"/>
<feature type="domain" description="DUF7744" evidence="1">
    <location>
        <begin position="990"/>
        <end position="1077"/>
    </location>
</feature>
<evidence type="ECO:0000259" key="1">
    <source>
        <dbReference type="Pfam" id="PF24897"/>
    </source>
</evidence>
<accession>A0A1X7IGW9</accession>
<dbReference type="Proteomes" id="UP000193355">
    <property type="component" value="Unassembled WGS sequence"/>
</dbReference>
<dbReference type="InterPro" id="IPR056646">
    <property type="entry name" value="DUF7744"/>
</dbReference>
<sequence>MGVLENCKPRQDLLEGNINLDIFTASLSQVVNHYKGKKAQTHGIYSDGEQFFSEGTYATYGLKTVLRNVFSRIKGDTTAPSLQRLETSFGGGKTHTLIACTHLAYRGKDLASTVLPLLAPFPSDILPEPEEVAVVAMCGDELAVRKNEGTEVRPYGLWDELAFQMGGHELCDQLSLYLGKKDAPDEAFFEKVFSGRKALVMIDELAQYVARWNVAYPDAQDMIGSFLMAFLGYARKNPGIAIVITLAGSSDAFASHTSELKKMLERESDREVSEEYAAAMLQRASSGIASVVSRDESVVVPVHGNELSSVMGKRLFVSIDQEGARSTIAQYVQMYEKNGRYFPEEVQREEYRTVMLGTYPFHPTLIDFLNEKLATLETFQGTRGVLRVLSLAVRSIWKNRLNVPMIHGCHLDFHDVRTADEIIGRTQNNGLLPVLNADIGAPDTENLEGKLSNAQLADEENPHPDKIPMHEYSWRTIFLHSLAGQDQGLDSRIFGLTEQEAFMNISYPLLPPSQVQEALKALDGRAYYLHFKNGRYYASTEPTLNVAISRIRGSITQDQILTELESKAREMVKDGSMGFAVHNDVTSPEDVPESGDKPQLCMISLRINDIRPEDFITQRGNNLPRKNQNMVFLLLPETVSVKNTGSDGLLFPDEEERRNRRSMELFEMSKQILAMKKLEGDYQKYGITEKQIRERGLKEQLRAKEQDLRTRLTQSYNRLVIPSGGGIFKVKEIKTAGGEGGEGFVHRIREALMEDMKVFSRSSLDGKGLDIVKQLFLGGKDMAPIGEIRSNFFVNRNWPVLESFDLLEQIIREGVEKGAWGVVGRIDDDTALPEELFSVETPMPLHVSIGDKDYSLITTEGIKKRGWGKDSGPKKEDVQRKVRDEVLNRGEIRVGQVNKKVTEWRQDTDERDVEDSIIDQVLQGNAYLYDVSSGQDGAPVVLVNKDNVATYAITADTVIITKGKAVEKGWVSLDEGKREISLTLKGDDPLLMDLLRKMPRLYGRGATSVVNCFEINEWELPGGGRISLTISDATPKAIQSLRELFETLQGLVTPGSDTRGFIEIKSPEDGCPMIEAIGERAGK</sequence>
<dbReference type="EMBL" id="FXBB01000002">
    <property type="protein sequence ID" value="SMG13646.1"/>
    <property type="molecule type" value="Genomic_DNA"/>
</dbReference>
<evidence type="ECO:0000313" key="2">
    <source>
        <dbReference type="EMBL" id="SMG13646.1"/>
    </source>
</evidence>
<keyword evidence="3" id="KW-1185">Reference proteome</keyword>
<dbReference type="OrthoDB" id="9757917at2"/>
<dbReference type="Pfam" id="PF04465">
    <property type="entry name" value="DUF499"/>
    <property type="match status" value="1"/>
</dbReference>
<gene>
    <name evidence="2" type="ORF">SAMN06275492_10222</name>
</gene>
<proteinExistence type="predicted"/>
<name>A0A1X7IGW9_9BACT</name>
<organism evidence="2 3">
    <name type="scientific">Dethiosulfovibrio salsuginis</name>
    <dbReference type="NCBI Taxonomy" id="561720"/>
    <lineage>
        <taxon>Bacteria</taxon>
        <taxon>Thermotogati</taxon>
        <taxon>Synergistota</taxon>
        <taxon>Synergistia</taxon>
        <taxon>Synergistales</taxon>
        <taxon>Dethiosulfovibrionaceae</taxon>
        <taxon>Dethiosulfovibrio</taxon>
    </lineage>
</organism>